<evidence type="ECO:0000313" key="2">
    <source>
        <dbReference type="EMBL" id="UOD49388.1"/>
    </source>
</evidence>
<dbReference type="InterPro" id="IPR050356">
    <property type="entry name" value="SulA_CellDiv_inhibitor"/>
</dbReference>
<dbReference type="InterPro" id="IPR043502">
    <property type="entry name" value="DNA/RNA_pol_sf"/>
</dbReference>
<evidence type="ECO:0000256" key="1">
    <source>
        <dbReference type="ARBA" id="ARBA00022763"/>
    </source>
</evidence>
<reference evidence="2 3" key="1">
    <citation type="submission" date="2020-11" db="EMBL/GenBank/DDBJ databases">
        <title>Algicoccus daihaiensis sp.nov., isolated from Daihai Lake in Inner Mongolia.</title>
        <authorList>
            <person name="Kai J."/>
        </authorList>
    </citation>
    <scope>NUCLEOTIDE SEQUENCE [LARGE SCALE GENOMIC DNA]</scope>
    <source>
        <strain evidence="3">f23</strain>
    </source>
</reference>
<organism evidence="2 3">
    <name type="scientific">Orrella daihaiensis</name>
    <dbReference type="NCBI Taxonomy" id="2782176"/>
    <lineage>
        <taxon>Bacteria</taxon>
        <taxon>Pseudomonadati</taxon>
        <taxon>Pseudomonadota</taxon>
        <taxon>Betaproteobacteria</taxon>
        <taxon>Burkholderiales</taxon>
        <taxon>Alcaligenaceae</taxon>
        <taxon>Orrella</taxon>
    </lineage>
</organism>
<dbReference type="SUPFAM" id="SSF56672">
    <property type="entry name" value="DNA/RNA polymerases"/>
    <property type="match status" value="1"/>
</dbReference>
<protein>
    <submittedName>
        <fullName evidence="2">DNA polymerase Y family protein</fullName>
    </submittedName>
</protein>
<keyword evidence="1" id="KW-0227">DNA damage</keyword>
<name>A0ABY4AH39_9BURK</name>
<dbReference type="PANTHER" id="PTHR35369:SF2">
    <property type="entry name" value="BLR3025 PROTEIN"/>
    <property type="match status" value="1"/>
</dbReference>
<dbReference type="EMBL" id="CP063982">
    <property type="protein sequence ID" value="UOD49388.1"/>
    <property type="molecule type" value="Genomic_DNA"/>
</dbReference>
<accession>A0ABY4AH39</accession>
<proteinExistence type="predicted"/>
<keyword evidence="3" id="KW-1185">Reference proteome</keyword>
<dbReference type="Proteomes" id="UP000831607">
    <property type="component" value="Chromosome"/>
</dbReference>
<dbReference type="RefSeq" id="WP_243477548.1">
    <property type="nucleotide sequence ID" value="NZ_CP063982.1"/>
</dbReference>
<evidence type="ECO:0000313" key="3">
    <source>
        <dbReference type="Proteomes" id="UP000831607"/>
    </source>
</evidence>
<dbReference type="PANTHER" id="PTHR35369">
    <property type="entry name" value="BLR3025 PROTEIN-RELATED"/>
    <property type="match status" value="1"/>
</dbReference>
<gene>
    <name evidence="2" type="ORF">DHf2319_07755</name>
</gene>
<sequence length="427" mass="48859">MAIAPSAWSPKWQAPLIGIAAAMTPTMVWHHQALLLDVQASLQWLGGVRGLKRRTQTELRMLSISARIAIATTAPGAWLLAMDLQAQTHDGLAWRYALTPKRLAQRLDSLNIDWLPAANRHAAWLHRVGCHTLGQLRALDRAELIARTDLALVKSLDQAYGQAIFTYAPLKLPLKFDDHLQLPYLIEDTPALGVFIKRLLQELCNWLGTHHLALSRLECRLYHRDRRRAWQPTILMLAISNPTDSLAVLWRWLQIRLEQTRLPAPVSDIGLQTRELAPKSQHNESLFPHDLWDNESASETLDLLRARLGQTRVQQALVSADYRAELASAWQGQPTRQSIPTVLNWGAHCPAWLVLEPKPLTVRQEQPCLQGPLKLLQGPYRIETGWWDNRLALRDYFVATDHSCRRYWIFRERDQLTARWFLHGLFG</sequence>